<proteinExistence type="predicted"/>
<evidence type="ECO:0000313" key="1">
    <source>
        <dbReference type="EMBL" id="DAE05630.1"/>
    </source>
</evidence>
<sequence>MAYKKLMTDQELQAKVLELIKNHKTCYLYGGSGQLITNEVIDQKAKQFPSWYTPARVSELRKLVGKGYYGFDCSNLIKAILWGWNNGKMGVYSSNSVPDTNANGLINLCEDVSTDMSNIGLMELIRLTGM</sequence>
<dbReference type="EMBL" id="BK015413">
    <property type="protein sequence ID" value="DAE05630.1"/>
    <property type="molecule type" value="Genomic_DNA"/>
</dbReference>
<reference evidence="1" key="1">
    <citation type="journal article" date="2021" name="Proc. Natl. Acad. Sci. U.S.A.">
        <title>A Catalog of Tens of Thousands of Viruses from Human Metagenomes Reveals Hidden Associations with Chronic Diseases.</title>
        <authorList>
            <person name="Tisza M.J."/>
            <person name="Buck C.B."/>
        </authorList>
    </citation>
    <scope>NUCLEOTIDE SEQUENCE</scope>
    <source>
        <strain evidence="1">CthL03</strain>
    </source>
</reference>
<accession>A0A8S5PEX9</accession>
<name>A0A8S5PEX9_9CAUD</name>
<protein>
    <submittedName>
        <fullName evidence="1">Uncharacterized protein</fullName>
    </submittedName>
</protein>
<organism evidence="1">
    <name type="scientific">Siphoviridae sp. cthL03</name>
    <dbReference type="NCBI Taxonomy" id="2825615"/>
    <lineage>
        <taxon>Viruses</taxon>
        <taxon>Duplodnaviria</taxon>
        <taxon>Heunggongvirae</taxon>
        <taxon>Uroviricota</taxon>
        <taxon>Caudoviricetes</taxon>
    </lineage>
</organism>